<proteinExistence type="predicted"/>
<evidence type="ECO:0000313" key="1">
    <source>
        <dbReference type="EMBL" id="OOR86376.1"/>
    </source>
</evidence>
<dbReference type="STRING" id="34060.B0181_11705"/>
<dbReference type="AlphaFoldDB" id="A0A1S9ZS89"/>
<sequence>MQELTYKHLLAEKASLEAMIANAKNPNSLSTASLSARLKKISSMIDDVAPVELIKKAIITFRGKPVHGSQSISADFSASALDRLANAVASIAASSNNTLTYHGAIPNKAKHSLQITGTAVGSFGFELSLPKSEDDLIDGQKNDTEHTLSQLQSLLQYGMTGTDEQISDLIEIIHPRAMAKVNDFLMLMQNQEALFALQFNDVITRVNDTKQLSTLIERFSQNNIRQYNETYTGRFIGVLPKTRTFEFQNDDKHIIKGKINSQVPNPEYINQAYLNKPTTVNFQVMQFGNAKPKYELMDISAIHQNPDSP</sequence>
<dbReference type="EMBL" id="MUXU01000104">
    <property type="protein sequence ID" value="OOR86376.1"/>
    <property type="molecule type" value="Genomic_DNA"/>
</dbReference>
<gene>
    <name evidence="1" type="ORF">B0181_11705</name>
    <name evidence="2" type="ORF">NCTC10293_02081</name>
</gene>
<name>A0A1S9ZS89_9GAMM</name>
<organism evidence="1 3">
    <name type="scientific">Moraxella caviae</name>
    <dbReference type="NCBI Taxonomy" id="34060"/>
    <lineage>
        <taxon>Bacteria</taxon>
        <taxon>Pseudomonadati</taxon>
        <taxon>Pseudomonadota</taxon>
        <taxon>Gammaproteobacteria</taxon>
        <taxon>Moraxellales</taxon>
        <taxon>Moraxellaceae</taxon>
        <taxon>Moraxella</taxon>
    </lineage>
</organism>
<reference evidence="1 3" key="1">
    <citation type="submission" date="2017-02" db="EMBL/GenBank/DDBJ databases">
        <title>Draft genome sequence of Moraxella caviae CCUG 355 type strain.</title>
        <authorList>
            <person name="Engstrom-Jakobsson H."/>
            <person name="Salva-Serra F."/>
            <person name="Thorell K."/>
            <person name="Gonzales-Siles L."/>
            <person name="Karlsson R."/>
            <person name="Boulund F."/>
            <person name="Engstrand L."/>
            <person name="Moore E."/>
        </authorList>
    </citation>
    <scope>NUCLEOTIDE SEQUENCE [LARGE SCALE GENOMIC DNA]</scope>
    <source>
        <strain evidence="1 3">CCUG 355</strain>
    </source>
</reference>
<accession>A0A1S9ZS89</accession>
<dbReference type="OrthoDB" id="7822108at2"/>
<dbReference type="Proteomes" id="UP000190435">
    <property type="component" value="Unassembled WGS sequence"/>
</dbReference>
<protein>
    <submittedName>
        <fullName evidence="1">Uncharacterized protein</fullName>
    </submittedName>
</protein>
<evidence type="ECO:0000313" key="4">
    <source>
        <dbReference type="Proteomes" id="UP000255279"/>
    </source>
</evidence>
<evidence type="ECO:0000313" key="3">
    <source>
        <dbReference type="Proteomes" id="UP000190435"/>
    </source>
</evidence>
<reference evidence="2 4" key="2">
    <citation type="submission" date="2018-06" db="EMBL/GenBank/DDBJ databases">
        <authorList>
            <consortium name="Pathogen Informatics"/>
            <person name="Doyle S."/>
        </authorList>
    </citation>
    <scope>NUCLEOTIDE SEQUENCE [LARGE SCALE GENOMIC DNA]</scope>
    <source>
        <strain evidence="2 4">NCTC10293</strain>
    </source>
</reference>
<keyword evidence="3" id="KW-1185">Reference proteome</keyword>
<dbReference type="EMBL" id="UGQE01000004">
    <property type="protein sequence ID" value="STZ14487.1"/>
    <property type="molecule type" value="Genomic_DNA"/>
</dbReference>
<evidence type="ECO:0000313" key="2">
    <source>
        <dbReference type="EMBL" id="STZ14487.1"/>
    </source>
</evidence>
<dbReference type="Proteomes" id="UP000255279">
    <property type="component" value="Unassembled WGS sequence"/>
</dbReference>
<dbReference type="RefSeq" id="WP_078277651.1">
    <property type="nucleotide sequence ID" value="NZ_MUXU01000104.1"/>
</dbReference>